<dbReference type="AlphaFoldDB" id="A0A372P049"/>
<evidence type="ECO:0000256" key="8">
    <source>
        <dbReference type="SAM" id="Phobius"/>
    </source>
</evidence>
<dbReference type="Gene3D" id="3.20.20.80">
    <property type="entry name" value="Glycosidases"/>
    <property type="match status" value="1"/>
</dbReference>
<sequence>MKNKPIKNIIPKLLLVGCILIPIISTIHLIAKNNPMPQSIRQIAFKRSRSLNNGVSVSWLEQTWNPKVWDENPLKTSGFELLRKLNIKTIRLPVAFEYFNDTGIPDEKVFAQIDEVLKQCKKYDFNLIIDFHYGKLTDNNYLTETPKVIALWLKLTERFIRESPDKVFFELYNEPPHIDPKVWHDAAYNIVTAIRKVDKNRTLIIGASNFNSIYELSRMERLADENIIYTFHFYEPFLFTHQGADWVGGQMATTGIPFPYNAAAYPPMNPKVIGTWGENNYHQYLKDGNEQSIHDKLQIVKKWADKYFVPVICGEYGVYNKYADQDSRCRYIKAMRQNLKAVGIPGILWDYNTNFSIFDGEPSLENLPDCMKQAIGFNGSK</sequence>
<gene>
    <name evidence="10" type="ORF">D0C36_09570</name>
</gene>
<dbReference type="GO" id="GO:0009986">
    <property type="term" value="C:cell surface"/>
    <property type="evidence" value="ECO:0007669"/>
    <property type="project" value="TreeGrafter"/>
</dbReference>
<dbReference type="InterPro" id="IPR050386">
    <property type="entry name" value="Glycosyl_hydrolase_5"/>
</dbReference>
<organism evidence="10 11">
    <name type="scientific">Mucilaginibacter conchicola</name>
    <dbReference type="NCBI Taxonomy" id="2303333"/>
    <lineage>
        <taxon>Bacteria</taxon>
        <taxon>Pseudomonadati</taxon>
        <taxon>Bacteroidota</taxon>
        <taxon>Sphingobacteriia</taxon>
        <taxon>Sphingobacteriales</taxon>
        <taxon>Sphingobacteriaceae</taxon>
        <taxon>Mucilaginibacter</taxon>
    </lineage>
</organism>
<proteinExistence type="inferred from homology"/>
<dbReference type="InterPro" id="IPR017853">
    <property type="entry name" value="GH"/>
</dbReference>
<comment type="caution">
    <text evidence="10">The sequence shown here is derived from an EMBL/GenBank/DDBJ whole genome shotgun (WGS) entry which is preliminary data.</text>
</comment>
<dbReference type="GO" id="GO:0030245">
    <property type="term" value="P:cellulose catabolic process"/>
    <property type="evidence" value="ECO:0007669"/>
    <property type="project" value="UniProtKB-KW"/>
</dbReference>
<keyword evidence="2 7" id="KW-0378">Hydrolase</keyword>
<feature type="transmembrane region" description="Helical" evidence="8">
    <location>
        <begin position="12"/>
        <end position="31"/>
    </location>
</feature>
<feature type="domain" description="Glycoside hydrolase family 5" evidence="9">
    <location>
        <begin position="69"/>
        <end position="353"/>
    </location>
</feature>
<evidence type="ECO:0000256" key="2">
    <source>
        <dbReference type="ARBA" id="ARBA00022801"/>
    </source>
</evidence>
<keyword evidence="3" id="KW-0136">Cellulose degradation</keyword>
<dbReference type="PANTHER" id="PTHR31297:SF41">
    <property type="entry name" value="ENDOGLUCANASE, PUTATIVE (AFU_ORTHOLOGUE AFUA_5G01830)-RELATED"/>
    <property type="match status" value="1"/>
</dbReference>
<keyword evidence="5 7" id="KW-0326">Glycosidase</keyword>
<dbReference type="SUPFAM" id="SSF51445">
    <property type="entry name" value="(Trans)glycosidases"/>
    <property type="match status" value="1"/>
</dbReference>
<keyword evidence="8" id="KW-0812">Transmembrane</keyword>
<evidence type="ECO:0000256" key="3">
    <source>
        <dbReference type="ARBA" id="ARBA00023001"/>
    </source>
</evidence>
<keyword evidence="8" id="KW-1133">Transmembrane helix</keyword>
<evidence type="ECO:0000313" key="10">
    <source>
        <dbReference type="EMBL" id="RFZ95746.1"/>
    </source>
</evidence>
<dbReference type="Proteomes" id="UP000264217">
    <property type="component" value="Unassembled WGS sequence"/>
</dbReference>
<comment type="similarity">
    <text evidence="1 7">Belongs to the glycosyl hydrolase 5 (cellulase A) family.</text>
</comment>
<dbReference type="Pfam" id="PF00150">
    <property type="entry name" value="Cellulase"/>
    <property type="match status" value="1"/>
</dbReference>
<evidence type="ECO:0000259" key="9">
    <source>
        <dbReference type="Pfam" id="PF00150"/>
    </source>
</evidence>
<name>A0A372P049_9SPHI</name>
<evidence type="ECO:0000256" key="5">
    <source>
        <dbReference type="ARBA" id="ARBA00023295"/>
    </source>
</evidence>
<dbReference type="GO" id="GO:0005576">
    <property type="term" value="C:extracellular region"/>
    <property type="evidence" value="ECO:0007669"/>
    <property type="project" value="TreeGrafter"/>
</dbReference>
<dbReference type="InterPro" id="IPR001547">
    <property type="entry name" value="Glyco_hydro_5"/>
</dbReference>
<evidence type="ECO:0000256" key="1">
    <source>
        <dbReference type="ARBA" id="ARBA00005641"/>
    </source>
</evidence>
<accession>A0A372P049</accession>
<evidence type="ECO:0000256" key="7">
    <source>
        <dbReference type="RuleBase" id="RU361153"/>
    </source>
</evidence>
<protein>
    <recommendedName>
        <fullName evidence="9">Glycoside hydrolase family 5 domain-containing protein</fullName>
    </recommendedName>
</protein>
<dbReference type="EMBL" id="QWDC01000001">
    <property type="protein sequence ID" value="RFZ95746.1"/>
    <property type="molecule type" value="Genomic_DNA"/>
</dbReference>
<keyword evidence="8" id="KW-0472">Membrane</keyword>
<evidence type="ECO:0000313" key="11">
    <source>
        <dbReference type="Proteomes" id="UP000264217"/>
    </source>
</evidence>
<reference evidence="10 11" key="1">
    <citation type="submission" date="2018-08" db="EMBL/GenBank/DDBJ databases">
        <title>Mucilaginibacter sp. MYSH2.</title>
        <authorList>
            <person name="Seo T."/>
        </authorList>
    </citation>
    <scope>NUCLEOTIDE SEQUENCE [LARGE SCALE GENOMIC DNA]</scope>
    <source>
        <strain evidence="10 11">MYSH2</strain>
    </source>
</reference>
<keyword evidence="4" id="KW-0119">Carbohydrate metabolism</keyword>
<keyword evidence="11" id="KW-1185">Reference proteome</keyword>
<dbReference type="GO" id="GO:0008422">
    <property type="term" value="F:beta-glucosidase activity"/>
    <property type="evidence" value="ECO:0007669"/>
    <property type="project" value="TreeGrafter"/>
</dbReference>
<keyword evidence="6" id="KW-0624">Polysaccharide degradation</keyword>
<dbReference type="PANTHER" id="PTHR31297">
    <property type="entry name" value="GLUCAN ENDO-1,6-BETA-GLUCOSIDASE B"/>
    <property type="match status" value="1"/>
</dbReference>
<evidence type="ECO:0000256" key="6">
    <source>
        <dbReference type="ARBA" id="ARBA00023326"/>
    </source>
</evidence>
<evidence type="ECO:0000256" key="4">
    <source>
        <dbReference type="ARBA" id="ARBA00023277"/>
    </source>
</evidence>